<keyword evidence="1" id="KW-0472">Membrane</keyword>
<keyword evidence="1" id="KW-0812">Transmembrane</keyword>
<proteinExistence type="predicted"/>
<dbReference type="STRING" id="1121322.SAMN02745136_05448"/>
<dbReference type="EMBL" id="FRAC01000044">
    <property type="protein sequence ID" value="SHL67943.1"/>
    <property type="molecule type" value="Genomic_DNA"/>
</dbReference>
<evidence type="ECO:0000313" key="3">
    <source>
        <dbReference type="Proteomes" id="UP000184386"/>
    </source>
</evidence>
<dbReference type="AlphaFoldDB" id="A0A1M7CLB8"/>
<name>A0A1M7CLB8_9FIRM</name>
<evidence type="ECO:0000256" key="1">
    <source>
        <dbReference type="SAM" id="Phobius"/>
    </source>
</evidence>
<dbReference type="RefSeq" id="WP_170866772.1">
    <property type="nucleotide sequence ID" value="NZ_FRAC01000044.1"/>
</dbReference>
<protein>
    <submittedName>
        <fullName evidence="2">Zinc-ribbon domain-containing protein</fullName>
    </submittedName>
</protein>
<keyword evidence="1" id="KW-1133">Transmembrane helix</keyword>
<reference evidence="2 3" key="1">
    <citation type="submission" date="2016-11" db="EMBL/GenBank/DDBJ databases">
        <authorList>
            <person name="Jaros S."/>
            <person name="Januszkiewicz K."/>
            <person name="Wedrychowicz H."/>
        </authorList>
    </citation>
    <scope>NUCLEOTIDE SEQUENCE [LARGE SCALE GENOMIC DNA]</scope>
    <source>
        <strain evidence="2 3">DSM 15929</strain>
    </source>
</reference>
<feature type="transmembrane region" description="Helical" evidence="1">
    <location>
        <begin position="61"/>
        <end position="82"/>
    </location>
</feature>
<feature type="transmembrane region" description="Helical" evidence="1">
    <location>
        <begin position="94"/>
        <end position="115"/>
    </location>
</feature>
<dbReference type="Proteomes" id="UP000184386">
    <property type="component" value="Unassembled WGS sequence"/>
</dbReference>
<sequence>MFCKSCGRILENEDANYCEYCGTLLKEQSFQEFRSAEVYQNEKDEKEEEKPITFGNWAGSMLLPFIPIFGPIVYVVMLIYWSISDKTAKSKKNWARATLVIVVLSLFLLVAYFNWAMQQLVASGFDINAYMQQLNVK</sequence>
<accession>A0A1M7CLB8</accession>
<gene>
    <name evidence="2" type="ORF">SAMN02745136_05448</name>
</gene>
<evidence type="ECO:0000313" key="2">
    <source>
        <dbReference type="EMBL" id="SHL67943.1"/>
    </source>
</evidence>
<keyword evidence="3" id="KW-1185">Reference proteome</keyword>
<organism evidence="2 3">
    <name type="scientific">Anaerocolumna jejuensis DSM 15929</name>
    <dbReference type="NCBI Taxonomy" id="1121322"/>
    <lineage>
        <taxon>Bacteria</taxon>
        <taxon>Bacillati</taxon>
        <taxon>Bacillota</taxon>
        <taxon>Clostridia</taxon>
        <taxon>Lachnospirales</taxon>
        <taxon>Lachnospiraceae</taxon>
        <taxon>Anaerocolumna</taxon>
    </lineage>
</organism>